<evidence type="ECO:0000313" key="12">
    <source>
        <dbReference type="EMBL" id="KAF7686703.1"/>
    </source>
</evidence>
<organism evidence="12 13">
    <name type="scientific">Silurus meridionalis</name>
    <name type="common">Southern catfish</name>
    <name type="synonym">Silurus soldatovi meridionalis</name>
    <dbReference type="NCBI Taxonomy" id="175797"/>
    <lineage>
        <taxon>Eukaryota</taxon>
        <taxon>Metazoa</taxon>
        <taxon>Chordata</taxon>
        <taxon>Craniata</taxon>
        <taxon>Vertebrata</taxon>
        <taxon>Euteleostomi</taxon>
        <taxon>Actinopterygii</taxon>
        <taxon>Neopterygii</taxon>
        <taxon>Teleostei</taxon>
        <taxon>Ostariophysi</taxon>
        <taxon>Siluriformes</taxon>
        <taxon>Siluridae</taxon>
        <taxon>Silurus</taxon>
    </lineage>
</organism>
<dbReference type="Gene3D" id="1.10.10.2750">
    <property type="match status" value="1"/>
</dbReference>
<feature type="region of interest" description="Disordered" evidence="10">
    <location>
        <begin position="1"/>
        <end position="26"/>
    </location>
</feature>
<dbReference type="PROSITE" id="PS50086">
    <property type="entry name" value="TBC_RABGAP"/>
    <property type="match status" value="1"/>
</dbReference>
<keyword evidence="5" id="KW-0597">Phosphoprotein</keyword>
<dbReference type="Gene3D" id="1.10.472.80">
    <property type="entry name" value="Ypt/Rab-GAP domain of gyp1p, domain 3"/>
    <property type="match status" value="1"/>
</dbReference>
<dbReference type="InterPro" id="IPR006020">
    <property type="entry name" value="PTB/PI_dom"/>
</dbReference>
<dbReference type="GO" id="GO:0032869">
    <property type="term" value="P:cellular response to insulin stimulus"/>
    <property type="evidence" value="ECO:0007669"/>
    <property type="project" value="UniProtKB-ARBA"/>
</dbReference>
<dbReference type="PANTHER" id="PTHR47219">
    <property type="entry name" value="RAB GTPASE-ACTIVATING PROTEIN 1-LIKE"/>
    <property type="match status" value="1"/>
</dbReference>
<sequence>MRGTQCARTRGRGRGRGAGGGSGVRGARAPCALCRVVEKRAHFLISVGGASAREGLMEGICFEVKPRGNSTSSSKSHQEGSGGEDEKEVEIQYRLTLVGSLAIHPQTTMTMLPWVVAEIRRPRLKERSFSTKISGPQALEMRDCPVVLRISCSWVRCVMGVACAGDPWDPLRHTVLFQQRPHRVAKLIHNSREPSYFGCLIREETSATCYVFRCHDEHKVPEIISTLRQASKSSARQEDTPTTAAVTQTPGECNQDAGRQDAADSATAFSKKFEVLFCGRAVVARKNAPPALIDECIEKFSRANASNTLAAGIRRAFSLTQVMNGGNEGTDGGGKRPLFFRKDPSFPSLQALDENGLSPELQRRAANGAAGVQPTSLQENRTIESDDGGSCQFVCYVFQCTDEALVDEIMLTLKQAFSVAALQKSSRTQSLQCDSCPMQQLHRLCDHIEGLTAPKAKLELQKHVASLDNQEQACVFETTLKARPKSDQEENELVVSCLRQLYEERQKTHTHTHLTQTKQEAPLVCEETCFDGNMSSSRLRLEQLKSRAKRSLTESLEGIWKSNNRSRLQKESSENPSPNSTLGSNTHQDMISAEPASLPILLLPSSPLRSHNSTGDLKRLEDEDHEDDEVQAPSFRRRASTISHSPSMSSSSLSIPNEQVTPGTKPKLVRHYSVSTDSPHQSKDVAALSSPGAVCVVGQDSPLRHRRHSWRQQIFLRVATPQKSSDTAERGETSLEVGGRLAVGGGAGGGDSALGPVPEERRKRSREELRELWKKAILQQILLLRMERENQKLQASESDLQSRRLKLDYEEITPCLKDVTLVWEKMLSTAGRAKVKFDTEKIHTAVGQGVPRQHRGEIWKFLSEQYLLRQQVPSTKKPPNNNVPYKELLKQLTSQQHAILIDLGRTFPTHPYFSAQLGAGQLSLYNLLKAYSLLDPEVGYCQGLSFVAGVLLLHMSEEEAFNMLKFLMYDMGLRKQYRPDMIILQIQMYQLSRLLHDYHRELYSHLEQHEIGPSLYAAPWFLTAFASHFPLGFVARVFDMLFLQGSEVIFKVALSLLGSHKPLILQHDNLESIVDFIKSTLPNLGLVQMEKTITQVFEMDISKQLQAYEVEYHVLQDELLDGPSTLSQSQRTAQLEKTNGSLRQQNLDLLEEVQGAHARIRFLESHVEGLMQSEAVLRVELTCLQQEHSDLQHTVTQLQALLSNHGIQYTPAPS</sequence>
<evidence type="ECO:0000259" key="11">
    <source>
        <dbReference type="PROSITE" id="PS50086"/>
    </source>
</evidence>
<keyword evidence="7" id="KW-0007">Acetylation</keyword>
<comment type="caution">
    <text evidence="12">The sequence shown here is derived from an EMBL/GenBank/DDBJ whole genome shotgun (WGS) entry which is preliminary data.</text>
</comment>
<proteinExistence type="predicted"/>
<dbReference type="InterPro" id="IPR050302">
    <property type="entry name" value="Rab_GAP_TBC_domain"/>
</dbReference>
<name>A0A8T0A6W2_SILME</name>
<feature type="compositionally biased region" description="Gly residues" evidence="10">
    <location>
        <begin position="741"/>
        <end position="752"/>
    </location>
</feature>
<dbReference type="InterPro" id="IPR021785">
    <property type="entry name" value="DUF3350"/>
</dbReference>
<dbReference type="Gene3D" id="2.30.29.30">
    <property type="entry name" value="Pleckstrin-homology domain (PH domain)/Phosphotyrosine-binding domain (PTB)"/>
    <property type="match status" value="2"/>
</dbReference>
<dbReference type="Pfam" id="PF00566">
    <property type="entry name" value="RabGAP-TBC"/>
    <property type="match status" value="1"/>
</dbReference>
<dbReference type="GO" id="GO:0005096">
    <property type="term" value="F:GTPase activator activity"/>
    <property type="evidence" value="ECO:0007669"/>
    <property type="project" value="UniProtKB-KW"/>
</dbReference>
<gene>
    <name evidence="12" type="ORF">HF521_015096</name>
</gene>
<evidence type="ECO:0000313" key="13">
    <source>
        <dbReference type="Proteomes" id="UP000606274"/>
    </source>
</evidence>
<feature type="region of interest" description="Disordered" evidence="10">
    <location>
        <begin position="603"/>
        <end position="664"/>
    </location>
</feature>
<dbReference type="InterPro" id="IPR000195">
    <property type="entry name" value="Rab-GAP-TBC_dom"/>
</dbReference>
<dbReference type="SMART" id="SM00164">
    <property type="entry name" value="TBC"/>
    <property type="match status" value="1"/>
</dbReference>
<dbReference type="SUPFAM" id="SSF50729">
    <property type="entry name" value="PH domain-like"/>
    <property type="match status" value="2"/>
</dbReference>
<dbReference type="PANTHER" id="PTHR47219:SF18">
    <property type="entry name" value="TBC1 DOMAIN FAMILY MEMBER 1 ISOFORM X1"/>
    <property type="match status" value="1"/>
</dbReference>
<keyword evidence="6" id="KW-0677">Repeat</keyword>
<feature type="region of interest" description="Disordered" evidence="10">
    <location>
        <begin position="563"/>
        <end position="587"/>
    </location>
</feature>
<evidence type="ECO:0000256" key="10">
    <source>
        <dbReference type="SAM" id="MobiDB-lite"/>
    </source>
</evidence>
<dbReference type="EMBL" id="JABFDY010000028">
    <property type="protein sequence ID" value="KAF7686703.1"/>
    <property type="molecule type" value="Genomic_DNA"/>
</dbReference>
<accession>A0A8T0A6W2</accession>
<keyword evidence="2" id="KW-0343">GTPase activation</keyword>
<dbReference type="CDD" id="cd00934">
    <property type="entry name" value="PTB"/>
    <property type="match status" value="1"/>
</dbReference>
<evidence type="ECO:0000256" key="5">
    <source>
        <dbReference type="ARBA" id="ARBA00022553"/>
    </source>
</evidence>
<feature type="region of interest" description="Disordered" evidence="10">
    <location>
        <begin position="721"/>
        <end position="762"/>
    </location>
</feature>
<keyword evidence="13" id="KW-1185">Reference proteome</keyword>
<dbReference type="FunFam" id="1.10.472.80:FF:000003">
    <property type="entry name" value="Putative TBC1 domain family member 1"/>
    <property type="match status" value="1"/>
</dbReference>
<dbReference type="InterPro" id="IPR035969">
    <property type="entry name" value="Rab-GAP_TBC_sf"/>
</dbReference>
<dbReference type="SUPFAM" id="SSF47923">
    <property type="entry name" value="Ypt/Rab-GAP domain of gyp1p"/>
    <property type="match status" value="2"/>
</dbReference>
<feature type="region of interest" description="Disordered" evidence="10">
    <location>
        <begin position="365"/>
        <end position="385"/>
    </location>
</feature>
<feature type="compositionally biased region" description="Polar residues" evidence="10">
    <location>
        <begin position="229"/>
        <end position="252"/>
    </location>
</feature>
<protein>
    <recommendedName>
        <fullName evidence="8">TBC1 domain family member 4</fullName>
    </recommendedName>
    <alternativeName>
        <fullName evidence="9">Akt substrate of 160 kDa</fullName>
    </alternativeName>
</protein>
<dbReference type="FunFam" id="1.10.10.2750:FF:000002">
    <property type="entry name" value="TBC1 domain family member 4"/>
    <property type="match status" value="1"/>
</dbReference>
<dbReference type="AlphaFoldDB" id="A0A8T0A6W2"/>
<keyword evidence="4" id="KW-0963">Cytoplasm</keyword>
<feature type="compositionally biased region" description="Polar residues" evidence="10">
    <location>
        <begin position="574"/>
        <end position="587"/>
    </location>
</feature>
<keyword evidence="3" id="KW-0488">Methylation</keyword>
<dbReference type="Proteomes" id="UP000606274">
    <property type="component" value="Unassembled WGS sequence"/>
</dbReference>
<dbReference type="InterPro" id="IPR011993">
    <property type="entry name" value="PH-like_dom_sf"/>
</dbReference>
<evidence type="ECO:0000256" key="8">
    <source>
        <dbReference type="ARBA" id="ARBA00072013"/>
    </source>
</evidence>
<dbReference type="Pfam" id="PF11830">
    <property type="entry name" value="DUF3350"/>
    <property type="match status" value="1"/>
</dbReference>
<dbReference type="Gene3D" id="1.10.8.270">
    <property type="entry name" value="putative rabgap domain of human tbc1 domain family member 14 like domains"/>
    <property type="match status" value="1"/>
</dbReference>
<evidence type="ECO:0000256" key="6">
    <source>
        <dbReference type="ARBA" id="ARBA00022737"/>
    </source>
</evidence>
<evidence type="ECO:0000256" key="9">
    <source>
        <dbReference type="ARBA" id="ARBA00081861"/>
    </source>
</evidence>
<feature type="compositionally biased region" description="Low complexity" evidence="10">
    <location>
        <begin position="640"/>
        <end position="654"/>
    </location>
</feature>
<dbReference type="SMART" id="SM00462">
    <property type="entry name" value="PTB"/>
    <property type="match status" value="2"/>
</dbReference>
<feature type="domain" description="Rab-GAP TBC" evidence="11">
    <location>
        <begin position="849"/>
        <end position="1045"/>
    </location>
</feature>
<feature type="region of interest" description="Disordered" evidence="10">
    <location>
        <begin position="67"/>
        <end position="87"/>
    </location>
</feature>
<evidence type="ECO:0000256" key="2">
    <source>
        <dbReference type="ARBA" id="ARBA00022468"/>
    </source>
</evidence>
<feature type="region of interest" description="Disordered" evidence="10">
    <location>
        <begin position="229"/>
        <end position="259"/>
    </location>
</feature>
<dbReference type="FunFam" id="1.10.8.270:FF:000001">
    <property type="entry name" value="TBC1 domain family member 1"/>
    <property type="match status" value="1"/>
</dbReference>
<reference evidence="12" key="1">
    <citation type="submission" date="2020-08" db="EMBL/GenBank/DDBJ databases">
        <title>Chromosome-level assembly of Southern catfish (Silurus meridionalis) provides insights into visual adaptation to the nocturnal and benthic lifestyles.</title>
        <authorList>
            <person name="Zhang Y."/>
            <person name="Wang D."/>
            <person name="Peng Z."/>
        </authorList>
    </citation>
    <scope>NUCLEOTIDE SEQUENCE</scope>
    <source>
        <strain evidence="12">SWU-2019-XX</strain>
        <tissue evidence="12">Muscle</tissue>
    </source>
</reference>
<dbReference type="GO" id="GO:0005737">
    <property type="term" value="C:cytoplasm"/>
    <property type="evidence" value="ECO:0007669"/>
    <property type="project" value="UniProtKB-SubCell"/>
</dbReference>
<evidence type="ECO:0000256" key="3">
    <source>
        <dbReference type="ARBA" id="ARBA00022481"/>
    </source>
</evidence>
<evidence type="ECO:0000256" key="4">
    <source>
        <dbReference type="ARBA" id="ARBA00022490"/>
    </source>
</evidence>
<evidence type="ECO:0000256" key="7">
    <source>
        <dbReference type="ARBA" id="ARBA00022990"/>
    </source>
</evidence>
<evidence type="ECO:0000256" key="1">
    <source>
        <dbReference type="ARBA" id="ARBA00004496"/>
    </source>
</evidence>
<comment type="subcellular location">
    <subcellularLocation>
        <location evidence="1">Cytoplasm</location>
    </subcellularLocation>
</comment>